<evidence type="ECO:0000313" key="1">
    <source>
        <dbReference type="EMBL" id="KAF3496817.1"/>
    </source>
</evidence>
<organism evidence="1 2">
    <name type="scientific">Brassica cretica</name>
    <name type="common">Mustard</name>
    <dbReference type="NCBI Taxonomy" id="69181"/>
    <lineage>
        <taxon>Eukaryota</taxon>
        <taxon>Viridiplantae</taxon>
        <taxon>Streptophyta</taxon>
        <taxon>Embryophyta</taxon>
        <taxon>Tracheophyta</taxon>
        <taxon>Spermatophyta</taxon>
        <taxon>Magnoliopsida</taxon>
        <taxon>eudicotyledons</taxon>
        <taxon>Gunneridae</taxon>
        <taxon>Pentapetalae</taxon>
        <taxon>rosids</taxon>
        <taxon>malvids</taxon>
        <taxon>Brassicales</taxon>
        <taxon>Brassicaceae</taxon>
        <taxon>Brassiceae</taxon>
        <taxon>Brassica</taxon>
    </lineage>
</organism>
<proteinExistence type="predicted"/>
<sequence>MRPQQSFTFVSFTTGASGASILFGFLHALLCVFSAKVLAASFSFWIGRCAFITSTLQNRNAIRHEAFTNTESEKEFVQIDPNDLYPEQWLEL</sequence>
<keyword evidence="2" id="KW-1185">Reference proteome</keyword>
<dbReference type="PANTHER" id="PTHR47699:SF1">
    <property type="entry name" value="SNARE ASSOCIATED GOLGI PROTEIN FAMILY"/>
    <property type="match status" value="1"/>
</dbReference>
<evidence type="ECO:0000313" key="2">
    <source>
        <dbReference type="Proteomes" id="UP000266723"/>
    </source>
</evidence>
<comment type="caution">
    <text evidence="1">The sequence shown here is derived from an EMBL/GenBank/DDBJ whole genome shotgun (WGS) entry which is preliminary data.</text>
</comment>
<protein>
    <submittedName>
        <fullName evidence="1">Uncharacterized protein</fullName>
    </submittedName>
</protein>
<dbReference type="PANTHER" id="PTHR47699">
    <property type="entry name" value="SNARE ASSOCIATED GOLGI PROTEIN FAMILY"/>
    <property type="match status" value="1"/>
</dbReference>
<dbReference type="Proteomes" id="UP000266723">
    <property type="component" value="Unassembled WGS sequence"/>
</dbReference>
<dbReference type="EMBL" id="QGKV02002055">
    <property type="protein sequence ID" value="KAF3496817.1"/>
    <property type="molecule type" value="Genomic_DNA"/>
</dbReference>
<name>A0ABQ7AGE7_BRACR</name>
<reference evidence="1 2" key="1">
    <citation type="journal article" date="2020" name="BMC Genomics">
        <title>Intraspecific diversification of the crop wild relative Brassica cretica Lam. using demographic model selection.</title>
        <authorList>
            <person name="Kioukis A."/>
            <person name="Michalopoulou V.A."/>
            <person name="Briers L."/>
            <person name="Pirintsos S."/>
            <person name="Studholme D.J."/>
            <person name="Pavlidis P."/>
            <person name="Sarris P.F."/>
        </authorList>
    </citation>
    <scope>NUCLEOTIDE SEQUENCE [LARGE SCALE GENOMIC DNA]</scope>
    <source>
        <strain evidence="2">cv. PFS-1207/04</strain>
    </source>
</reference>
<gene>
    <name evidence="1" type="ORF">DY000_02055799</name>
</gene>
<accession>A0ABQ7AGE7</accession>